<evidence type="ECO:0000256" key="5">
    <source>
        <dbReference type="ARBA" id="ARBA00023015"/>
    </source>
</evidence>
<organism evidence="12 13">
    <name type="scientific">Dendrobium chrysotoxum</name>
    <name type="common">Orchid</name>
    <dbReference type="NCBI Taxonomy" id="161865"/>
    <lineage>
        <taxon>Eukaryota</taxon>
        <taxon>Viridiplantae</taxon>
        <taxon>Streptophyta</taxon>
        <taxon>Embryophyta</taxon>
        <taxon>Tracheophyta</taxon>
        <taxon>Spermatophyta</taxon>
        <taxon>Magnoliopsida</taxon>
        <taxon>Liliopsida</taxon>
        <taxon>Asparagales</taxon>
        <taxon>Orchidaceae</taxon>
        <taxon>Epidendroideae</taxon>
        <taxon>Malaxideae</taxon>
        <taxon>Dendrobiinae</taxon>
        <taxon>Dendrobium</taxon>
    </lineage>
</organism>
<dbReference type="InterPro" id="IPR044817">
    <property type="entry name" value="SBP-like"/>
</dbReference>
<evidence type="ECO:0000256" key="7">
    <source>
        <dbReference type="ARBA" id="ARBA00023163"/>
    </source>
</evidence>
<comment type="caution">
    <text evidence="12">The sequence shown here is derived from an EMBL/GenBank/DDBJ whole genome shotgun (WGS) entry which is preliminary data.</text>
</comment>
<dbReference type="SUPFAM" id="SSF103612">
    <property type="entry name" value="SBT domain"/>
    <property type="match status" value="1"/>
</dbReference>
<keyword evidence="4" id="KW-0862">Zinc</keyword>
<proteinExistence type="predicted"/>
<dbReference type="FunFam" id="4.10.1100.10:FF:000001">
    <property type="entry name" value="Squamosa promoter-binding-like protein 14"/>
    <property type="match status" value="1"/>
</dbReference>
<sequence>MESGSGQARVGDGFGGFTAWGFCDPAAGSIVVEAETAAASPSSSYGIPAITIASTFGERGVVPSGYHQRATEGELYNYRQQQQQQYLTCLKLGKRQYCGRGGAAELEESPAAKRSAPTVRALVPRCQVEGCNKALVDAKDYHKRHKVCEMHSKAPCVVVLGVEQRFCQQCSRFHIVSEFDGAKRSCRRRLAGHNERRRKSSNGNPSLGEAVLDRRAQAARRTGMRKLRKSEVGTSHKEALASRGLGMRRQCDIVNREAEAGAGPTA</sequence>
<comment type="subcellular location">
    <subcellularLocation>
        <location evidence="1">Nucleus</location>
    </subcellularLocation>
</comment>
<dbReference type="PANTHER" id="PTHR31251">
    <property type="entry name" value="SQUAMOSA PROMOTER-BINDING-LIKE PROTEIN 4"/>
    <property type="match status" value="1"/>
</dbReference>
<accession>A0AAV7GLV2</accession>
<keyword evidence="2" id="KW-0479">Metal-binding</keyword>
<dbReference type="GO" id="GO:0008270">
    <property type="term" value="F:zinc ion binding"/>
    <property type="evidence" value="ECO:0007669"/>
    <property type="project" value="UniProtKB-KW"/>
</dbReference>
<feature type="compositionally biased region" description="Basic and acidic residues" evidence="10">
    <location>
        <begin position="229"/>
        <end position="240"/>
    </location>
</feature>
<feature type="compositionally biased region" description="Basic residues" evidence="10">
    <location>
        <begin position="191"/>
        <end position="200"/>
    </location>
</feature>
<evidence type="ECO:0000313" key="12">
    <source>
        <dbReference type="EMBL" id="KAH0456484.1"/>
    </source>
</evidence>
<keyword evidence="13" id="KW-1185">Reference proteome</keyword>
<evidence type="ECO:0000313" key="13">
    <source>
        <dbReference type="Proteomes" id="UP000775213"/>
    </source>
</evidence>
<keyword evidence="8" id="KW-0539">Nucleus</keyword>
<reference evidence="12 13" key="1">
    <citation type="journal article" date="2021" name="Hortic Res">
        <title>Chromosome-scale assembly of the Dendrobium chrysotoxum genome enhances the understanding of orchid evolution.</title>
        <authorList>
            <person name="Zhang Y."/>
            <person name="Zhang G.Q."/>
            <person name="Zhang D."/>
            <person name="Liu X.D."/>
            <person name="Xu X.Y."/>
            <person name="Sun W.H."/>
            <person name="Yu X."/>
            <person name="Zhu X."/>
            <person name="Wang Z.W."/>
            <person name="Zhao X."/>
            <person name="Zhong W.Y."/>
            <person name="Chen H."/>
            <person name="Yin W.L."/>
            <person name="Huang T."/>
            <person name="Niu S.C."/>
            <person name="Liu Z.J."/>
        </authorList>
    </citation>
    <scope>NUCLEOTIDE SEQUENCE [LARGE SCALE GENOMIC DNA]</scope>
    <source>
        <strain evidence="12">Lindl</strain>
    </source>
</reference>
<keyword evidence="3 9" id="KW-0863">Zinc-finger</keyword>
<feature type="region of interest" description="Disordered" evidence="10">
    <location>
        <begin position="191"/>
        <end position="241"/>
    </location>
</feature>
<evidence type="ECO:0000256" key="1">
    <source>
        <dbReference type="ARBA" id="ARBA00004123"/>
    </source>
</evidence>
<dbReference type="PANTHER" id="PTHR31251:SF180">
    <property type="entry name" value="SBP-TYPE DOMAIN-CONTAINING PROTEIN"/>
    <property type="match status" value="1"/>
</dbReference>
<evidence type="ECO:0000256" key="4">
    <source>
        <dbReference type="ARBA" id="ARBA00022833"/>
    </source>
</evidence>
<evidence type="ECO:0000256" key="3">
    <source>
        <dbReference type="ARBA" id="ARBA00022771"/>
    </source>
</evidence>
<evidence type="ECO:0000256" key="8">
    <source>
        <dbReference type="ARBA" id="ARBA00023242"/>
    </source>
</evidence>
<evidence type="ECO:0000256" key="10">
    <source>
        <dbReference type="SAM" id="MobiDB-lite"/>
    </source>
</evidence>
<dbReference type="InterPro" id="IPR036893">
    <property type="entry name" value="SBP_sf"/>
</dbReference>
<dbReference type="GO" id="GO:0005634">
    <property type="term" value="C:nucleus"/>
    <property type="evidence" value="ECO:0007669"/>
    <property type="project" value="UniProtKB-SubCell"/>
</dbReference>
<keyword evidence="6" id="KW-0238">DNA-binding</keyword>
<dbReference type="EMBL" id="JAGFBR010000013">
    <property type="protein sequence ID" value="KAH0456484.1"/>
    <property type="molecule type" value="Genomic_DNA"/>
</dbReference>
<keyword evidence="5" id="KW-0805">Transcription regulation</keyword>
<dbReference type="Proteomes" id="UP000775213">
    <property type="component" value="Unassembled WGS sequence"/>
</dbReference>
<evidence type="ECO:0000256" key="2">
    <source>
        <dbReference type="ARBA" id="ARBA00022723"/>
    </source>
</evidence>
<evidence type="ECO:0000256" key="6">
    <source>
        <dbReference type="ARBA" id="ARBA00023125"/>
    </source>
</evidence>
<dbReference type="AlphaFoldDB" id="A0AAV7GLV2"/>
<evidence type="ECO:0000259" key="11">
    <source>
        <dbReference type="PROSITE" id="PS51141"/>
    </source>
</evidence>
<name>A0AAV7GLV2_DENCH</name>
<evidence type="ECO:0000256" key="9">
    <source>
        <dbReference type="PROSITE-ProRule" id="PRU00470"/>
    </source>
</evidence>
<protein>
    <recommendedName>
        <fullName evidence="11">SBP-type domain-containing protein</fullName>
    </recommendedName>
</protein>
<dbReference type="PROSITE" id="PS51141">
    <property type="entry name" value="ZF_SBP"/>
    <property type="match status" value="1"/>
</dbReference>
<feature type="domain" description="SBP-type" evidence="11">
    <location>
        <begin position="123"/>
        <end position="200"/>
    </location>
</feature>
<gene>
    <name evidence="12" type="ORF">IEQ34_014391</name>
</gene>
<dbReference type="Pfam" id="PF03110">
    <property type="entry name" value="SBP"/>
    <property type="match status" value="1"/>
</dbReference>
<dbReference type="Gene3D" id="4.10.1100.10">
    <property type="entry name" value="Transcription factor, SBP-box domain"/>
    <property type="match status" value="1"/>
</dbReference>
<dbReference type="GO" id="GO:0003677">
    <property type="term" value="F:DNA binding"/>
    <property type="evidence" value="ECO:0007669"/>
    <property type="project" value="UniProtKB-KW"/>
</dbReference>
<keyword evidence="7" id="KW-0804">Transcription</keyword>
<dbReference type="InterPro" id="IPR004333">
    <property type="entry name" value="SBP_dom"/>
</dbReference>